<dbReference type="GO" id="GO:0010181">
    <property type="term" value="F:FMN binding"/>
    <property type="evidence" value="ECO:0007669"/>
    <property type="project" value="UniProtKB-UniRule"/>
</dbReference>
<keyword evidence="2 11" id="KW-0963">Cytoplasm</keyword>
<comment type="subunit">
    <text evidence="10 11">Homooctamer. Dimer of tetramers.</text>
</comment>
<dbReference type="GO" id="GO:0005737">
    <property type="term" value="C:cytoplasm"/>
    <property type="evidence" value="ECO:0007669"/>
    <property type="project" value="UniProtKB-SubCell"/>
</dbReference>
<keyword evidence="6 11" id="KW-0460">Magnesium</keyword>
<reference evidence="12 13" key="1">
    <citation type="journal article" date="2011" name="J. Bacteriol.">
        <title>Genome sequence of strain IMCC3088, a proteorhodopsin-containing marine bacterium belonging to the OM60/NOR5 clade.</title>
        <authorList>
            <person name="Jang Y."/>
            <person name="Oh H.M."/>
            <person name="Kang I."/>
            <person name="Lee K."/>
            <person name="Yang S.J."/>
            <person name="Cho J.C."/>
        </authorList>
    </citation>
    <scope>NUCLEOTIDE SEQUENCE [LARGE SCALE GENOMIC DNA]</scope>
    <source>
        <strain evidence="12 13">IMCC3088</strain>
    </source>
</reference>
<dbReference type="GO" id="GO:0000287">
    <property type="term" value="F:magnesium ion binding"/>
    <property type="evidence" value="ECO:0007669"/>
    <property type="project" value="UniProtKB-UniRule"/>
</dbReference>
<sequence length="347" mass="37009">MSQSTINDRKSEHLTLAGLPTMQMSVTNGLDSVQFEPCALPELNFSEIDTRCHLFGKELQQPLIIASMSGGTRASRQLNQTLAAAAEQAGVALGLGSMRIAIEQPEQCSTFQVRSIAPSIPILANIGGAQLVQPEGLSHALKCIDIAEADGIFVHLNPLQEALQSQGDTQWRGVLDAIATLVTLAPVPVIVKEVGHGLGPSTARKLVNVGVQYLDIAGAGGTSWAAIETERSRTDNKAQTGEVFHNFGINLRDSLRSIQQEETLSESLTLIASGGIRSGLDIAKSIRLGASFASAASPILAAANHGTESLTEFLEQWRQQLRISCFVTGCASLRDLRYAPLITPQHL</sequence>
<feature type="binding site" evidence="11">
    <location>
        <position position="97"/>
    </location>
    <ligand>
        <name>FMN</name>
        <dbReference type="ChEBI" id="CHEBI:58210"/>
    </ligand>
</feature>
<keyword evidence="3 11" id="KW-0285">Flavoprotein</keyword>
<keyword evidence="13" id="KW-1185">Reference proteome</keyword>
<dbReference type="EMBL" id="AEIG01000085">
    <property type="protein sequence ID" value="EGG28741.1"/>
    <property type="molecule type" value="Genomic_DNA"/>
</dbReference>
<feature type="binding site" evidence="11">
    <location>
        <position position="161"/>
    </location>
    <ligand>
        <name>Mg(2+)</name>
        <dbReference type="ChEBI" id="CHEBI:18420"/>
    </ligand>
</feature>
<evidence type="ECO:0000256" key="1">
    <source>
        <dbReference type="ARBA" id="ARBA00001917"/>
    </source>
</evidence>
<dbReference type="eggNOG" id="COG1304">
    <property type="taxonomic scope" value="Bacteria"/>
</dbReference>
<evidence type="ECO:0000256" key="11">
    <source>
        <dbReference type="HAMAP-Rule" id="MF_00354"/>
    </source>
</evidence>
<comment type="cofactor">
    <cofactor evidence="11">
        <name>NADPH</name>
        <dbReference type="ChEBI" id="CHEBI:57783"/>
    </cofactor>
</comment>
<organism evidence="12 13">
    <name type="scientific">Aequoribacter fuscus</name>
    <dbReference type="NCBI Taxonomy" id="2518989"/>
    <lineage>
        <taxon>Bacteria</taxon>
        <taxon>Pseudomonadati</taxon>
        <taxon>Pseudomonadota</taxon>
        <taxon>Gammaproteobacteria</taxon>
        <taxon>Cellvibrionales</taxon>
        <taxon>Halieaceae</taxon>
        <taxon>Aequoribacter</taxon>
    </lineage>
</organism>
<dbReference type="PANTHER" id="PTHR43665:SF1">
    <property type="entry name" value="ISOPENTENYL-DIPHOSPHATE DELTA-ISOMERASE"/>
    <property type="match status" value="1"/>
</dbReference>
<comment type="subcellular location">
    <subcellularLocation>
        <location evidence="11">Cytoplasm</location>
    </subcellularLocation>
</comment>
<comment type="caution">
    <text evidence="12">The sequence shown here is derived from an EMBL/GenBank/DDBJ whole genome shotgun (WGS) entry which is preliminary data.</text>
</comment>
<evidence type="ECO:0000313" key="13">
    <source>
        <dbReference type="Proteomes" id="UP000005615"/>
    </source>
</evidence>
<dbReference type="Gene3D" id="3.20.20.70">
    <property type="entry name" value="Aldolase class I"/>
    <property type="match status" value="1"/>
</dbReference>
<evidence type="ECO:0000256" key="10">
    <source>
        <dbReference type="ARBA" id="ARBA00025810"/>
    </source>
</evidence>
<evidence type="ECO:0000256" key="3">
    <source>
        <dbReference type="ARBA" id="ARBA00022630"/>
    </source>
</evidence>
<dbReference type="OrthoDB" id="9795032at2"/>
<evidence type="ECO:0000256" key="7">
    <source>
        <dbReference type="ARBA" id="ARBA00022857"/>
    </source>
</evidence>
<evidence type="ECO:0000256" key="6">
    <source>
        <dbReference type="ARBA" id="ARBA00022842"/>
    </source>
</evidence>
<dbReference type="Proteomes" id="UP000005615">
    <property type="component" value="Unassembled WGS sequence"/>
</dbReference>
<feature type="binding site" evidence="11">
    <location>
        <begin position="9"/>
        <end position="10"/>
    </location>
    <ligand>
        <name>substrate</name>
    </ligand>
</feature>
<dbReference type="InterPro" id="IPR011179">
    <property type="entry name" value="IPdP_isomerase"/>
</dbReference>
<dbReference type="InterPro" id="IPR000262">
    <property type="entry name" value="FMN-dep_DH"/>
</dbReference>
<keyword evidence="7 11" id="KW-0521">NADP</keyword>
<comment type="cofactor">
    <cofactor evidence="11">
        <name>Mg(2+)</name>
        <dbReference type="ChEBI" id="CHEBI:18420"/>
    </cofactor>
</comment>
<dbReference type="SMART" id="SM01240">
    <property type="entry name" value="IMPDH"/>
    <property type="match status" value="1"/>
</dbReference>
<dbReference type="GO" id="GO:0016491">
    <property type="term" value="F:oxidoreductase activity"/>
    <property type="evidence" value="ECO:0007669"/>
    <property type="project" value="InterPro"/>
</dbReference>
<comment type="caution">
    <text evidence="11">Lacks conserved residue(s) required for the propagation of feature annotation.</text>
</comment>
<dbReference type="GO" id="GO:0004452">
    <property type="term" value="F:isopentenyl-diphosphate delta-isomerase activity"/>
    <property type="evidence" value="ECO:0007669"/>
    <property type="project" value="UniProtKB-UniRule"/>
</dbReference>
<evidence type="ECO:0000313" key="12">
    <source>
        <dbReference type="EMBL" id="EGG28741.1"/>
    </source>
</evidence>
<proteinExistence type="inferred from homology"/>
<feature type="binding site" evidence="11">
    <location>
        <position position="125"/>
    </location>
    <ligand>
        <name>FMN</name>
        <dbReference type="ChEBI" id="CHEBI:58210"/>
    </ligand>
</feature>
<feature type="binding site" evidence="11">
    <location>
        <begin position="275"/>
        <end position="277"/>
    </location>
    <ligand>
        <name>FMN</name>
        <dbReference type="ChEBI" id="CHEBI:58210"/>
    </ligand>
</feature>
<keyword evidence="9 11" id="KW-0413">Isomerase</keyword>
<feature type="binding site" evidence="11">
    <location>
        <begin position="296"/>
        <end position="297"/>
    </location>
    <ligand>
        <name>FMN</name>
        <dbReference type="ChEBI" id="CHEBI:58210"/>
    </ligand>
</feature>
<comment type="function">
    <text evidence="11">Involved in the biosynthesis of isoprenoids. Catalyzes the 1,3-allylic rearrangement of the homoallylic substrate isopentenyl (IPP) to its allylic isomer, dimethylallyl diphosphate (DMAPP).</text>
</comment>
<evidence type="ECO:0000256" key="4">
    <source>
        <dbReference type="ARBA" id="ARBA00022643"/>
    </source>
</evidence>
<feature type="binding site" evidence="11">
    <location>
        <position position="160"/>
    </location>
    <ligand>
        <name>substrate</name>
    </ligand>
</feature>
<evidence type="ECO:0000256" key="5">
    <source>
        <dbReference type="ARBA" id="ARBA00022723"/>
    </source>
</evidence>
<dbReference type="InterPro" id="IPR013785">
    <property type="entry name" value="Aldolase_TIM"/>
</dbReference>
<dbReference type="GO" id="GO:0070402">
    <property type="term" value="F:NADPH binding"/>
    <property type="evidence" value="ECO:0007669"/>
    <property type="project" value="UniProtKB-UniRule"/>
</dbReference>
<evidence type="ECO:0000256" key="2">
    <source>
        <dbReference type="ARBA" id="ARBA00022490"/>
    </source>
</evidence>
<dbReference type="NCBIfam" id="TIGR02151">
    <property type="entry name" value="IPP_isom_2"/>
    <property type="match status" value="1"/>
</dbReference>
<keyword evidence="8 11" id="KW-0414">Isoprene biosynthesis</keyword>
<feature type="binding site" evidence="11">
    <location>
        <position position="222"/>
    </location>
    <ligand>
        <name>FMN</name>
        <dbReference type="ChEBI" id="CHEBI:58210"/>
    </ligand>
</feature>
<protein>
    <recommendedName>
        <fullName evidence="11">Isopentenyl-diphosphate delta-isomerase</fullName>
        <shortName evidence="11">IPP isomerase</shortName>
        <ecNumber evidence="11">5.3.3.2</ecNumber>
    </recommendedName>
    <alternativeName>
        <fullName evidence="11">Isopentenyl diphosphate:dimethylallyl diphosphate isomerase</fullName>
    </alternativeName>
    <alternativeName>
        <fullName evidence="11">Isopentenyl pyrophosphate isomerase</fullName>
    </alternativeName>
    <alternativeName>
        <fullName evidence="11">Type 2 isopentenyl diphosphate isomerase</fullName>
        <shortName evidence="11">IDI-2</shortName>
    </alternativeName>
</protein>
<feature type="binding site" evidence="11">
    <location>
        <position position="192"/>
    </location>
    <ligand>
        <name>FMN</name>
        <dbReference type="ChEBI" id="CHEBI:58210"/>
    </ligand>
</feature>
<dbReference type="CDD" id="cd02811">
    <property type="entry name" value="IDI-2_FMN"/>
    <property type="match status" value="1"/>
</dbReference>
<dbReference type="HAMAP" id="MF_00354">
    <property type="entry name" value="Idi_2"/>
    <property type="match status" value="1"/>
</dbReference>
<feature type="binding site" evidence="11">
    <location>
        <begin position="97"/>
        <end position="99"/>
    </location>
    <ligand>
        <name>substrate</name>
    </ligand>
</feature>
<dbReference type="STRING" id="2518989.IMCC3088_2603"/>
<comment type="cofactor">
    <cofactor evidence="1 11">
        <name>FMN</name>
        <dbReference type="ChEBI" id="CHEBI:58210"/>
    </cofactor>
</comment>
<accession>F3L4K2</accession>
<comment type="catalytic activity">
    <reaction evidence="11">
        <text>isopentenyl diphosphate = dimethylallyl diphosphate</text>
        <dbReference type="Rhea" id="RHEA:23284"/>
        <dbReference type="ChEBI" id="CHEBI:57623"/>
        <dbReference type="ChEBI" id="CHEBI:128769"/>
        <dbReference type="EC" id="5.3.3.2"/>
    </reaction>
</comment>
<dbReference type="EC" id="5.3.3.2" evidence="11"/>
<dbReference type="SUPFAM" id="SSF51395">
    <property type="entry name" value="FMN-linked oxidoreductases"/>
    <property type="match status" value="1"/>
</dbReference>
<gene>
    <name evidence="11" type="primary">fni</name>
    <name evidence="12" type="ORF">IMCC3088_2603</name>
</gene>
<evidence type="ECO:0000256" key="8">
    <source>
        <dbReference type="ARBA" id="ARBA00023229"/>
    </source>
</evidence>
<dbReference type="Pfam" id="PF01070">
    <property type="entry name" value="FMN_dh"/>
    <property type="match status" value="2"/>
</dbReference>
<name>F3L4K2_9GAMM</name>
<keyword evidence="4 11" id="KW-0288">FMN</keyword>
<dbReference type="PANTHER" id="PTHR43665">
    <property type="entry name" value="ISOPENTENYL-DIPHOSPHATE DELTA-ISOMERASE"/>
    <property type="match status" value="1"/>
</dbReference>
<dbReference type="PIRSF" id="PIRSF003314">
    <property type="entry name" value="IPP_isomerase"/>
    <property type="match status" value="1"/>
</dbReference>
<dbReference type="AlphaFoldDB" id="F3L4K2"/>
<dbReference type="GO" id="GO:0008299">
    <property type="term" value="P:isoprenoid biosynthetic process"/>
    <property type="evidence" value="ECO:0007669"/>
    <property type="project" value="UniProtKB-UniRule"/>
</dbReference>
<keyword evidence="5 11" id="KW-0479">Metal-binding</keyword>
<evidence type="ECO:0000256" key="9">
    <source>
        <dbReference type="ARBA" id="ARBA00023235"/>
    </source>
</evidence>
<comment type="similarity">
    <text evidence="11">Belongs to the IPP isomerase type 2 family.</text>
</comment>
<dbReference type="RefSeq" id="WP_009576759.1">
    <property type="nucleotide sequence ID" value="NZ_AEIG01000085.1"/>
</dbReference>